<dbReference type="InterPro" id="IPR037219">
    <property type="entry name" value="Peptidase_M41-like"/>
</dbReference>
<protein>
    <submittedName>
        <fullName evidence="3">Cell division protein FTSH</fullName>
    </submittedName>
</protein>
<keyword evidence="3" id="KW-0132">Cell division</keyword>
<dbReference type="InterPro" id="IPR003960">
    <property type="entry name" value="ATPase_AAA_CS"/>
</dbReference>
<dbReference type="PANTHER" id="PTHR23076:SF97">
    <property type="entry name" value="ATP-DEPENDENT ZINC METALLOPROTEASE YME1L1"/>
    <property type="match status" value="1"/>
</dbReference>
<dbReference type="Pfam" id="PF00004">
    <property type="entry name" value="AAA"/>
    <property type="match status" value="2"/>
</dbReference>
<dbReference type="Gene3D" id="1.10.8.60">
    <property type="match status" value="1"/>
</dbReference>
<dbReference type="Gene3D" id="3.40.50.300">
    <property type="entry name" value="P-loop containing nucleotide triphosphate hydrolases"/>
    <property type="match status" value="2"/>
</dbReference>
<dbReference type="InterPro" id="IPR003959">
    <property type="entry name" value="ATPase_AAA_core"/>
</dbReference>
<organism evidence="3">
    <name type="scientific">Flabellia petiolata</name>
    <dbReference type="NCBI Taxonomy" id="189428"/>
    <lineage>
        <taxon>Eukaryota</taxon>
        <taxon>Viridiplantae</taxon>
        <taxon>Chlorophyta</taxon>
        <taxon>core chlorophytes</taxon>
        <taxon>Ulvophyceae</taxon>
        <taxon>TCBD clade</taxon>
        <taxon>Bryopsidales</taxon>
        <taxon>Halimedineae</taxon>
        <taxon>Halimedaceae</taxon>
        <taxon>Udoteae</taxon>
        <taxon>Flabellia</taxon>
    </lineage>
</organism>
<dbReference type="GO" id="GO:0006508">
    <property type="term" value="P:proteolysis"/>
    <property type="evidence" value="ECO:0007669"/>
    <property type="project" value="InterPro"/>
</dbReference>
<geneLocation type="chloroplast" evidence="3"/>
<dbReference type="EMBL" id="MH591083">
    <property type="protein sequence ID" value="AYC63908.1"/>
    <property type="molecule type" value="Genomic_DNA"/>
</dbReference>
<feature type="domain" description="AAA+ ATPase" evidence="2">
    <location>
        <begin position="1119"/>
        <end position="1331"/>
    </location>
</feature>
<evidence type="ECO:0000256" key="1">
    <source>
        <dbReference type="SAM" id="MobiDB-lite"/>
    </source>
</evidence>
<reference evidence="3" key="1">
    <citation type="submission" date="2018-07" db="EMBL/GenBank/DDBJ databases">
        <authorList>
            <person name="Quirk P.G."/>
            <person name="Krulwich T.A."/>
        </authorList>
    </citation>
    <scope>NUCLEOTIDE SEQUENCE</scope>
</reference>
<dbReference type="GO" id="GO:0051301">
    <property type="term" value="P:cell division"/>
    <property type="evidence" value="ECO:0007669"/>
    <property type="project" value="UniProtKB-KW"/>
</dbReference>
<dbReference type="PROSITE" id="PS00674">
    <property type="entry name" value="AAA"/>
    <property type="match status" value="1"/>
</dbReference>
<feature type="compositionally biased region" description="Acidic residues" evidence="1">
    <location>
        <begin position="382"/>
        <end position="394"/>
    </location>
</feature>
<dbReference type="SMART" id="SM00382">
    <property type="entry name" value="AAA"/>
    <property type="match status" value="1"/>
</dbReference>
<dbReference type="InterPro" id="IPR003593">
    <property type="entry name" value="AAA+_ATPase"/>
</dbReference>
<evidence type="ECO:0000313" key="3">
    <source>
        <dbReference type="EMBL" id="AYC63908.1"/>
    </source>
</evidence>
<sequence>MTRYTRFTANKIAEIIKKAARKRGPKLERPLKSQTEQHLEHLAELEANLPPVPDKIKIIDLKDFFKDSFYQLEKIDDQIPLKIEGFKVVEKKKKAYKNPYPVNKYEEQKYEILRYPKDLYKKLLNDISNLHLERKSSFEKGIDKDKKNLYNEKEETEKSLLNIKFKKNLNPWSIKTEGGTLIKEIPHKILFDFLELLVNKMGISQYAISYQNLKKLSFHNIKHLGHFDIELIKKKGAYFVEIKPEEEEETEDPIDKKMLPLDKPEFFYFPEFEYFVPDPNGNGYYIKDLNTDLNFIEWRNNKQKEKKTLDNYLKICSNLLELQDKNPYFWKDEIINAEDYLLETILHSIKKNELDEKLKLLKLKFLENNENEEENEARYTEPEETDETDKESTEYGEYEYIDVGPRLRRGRGRRPQFLYPSEVTSLVLNFFNNRKRNLENKENENLLQIKNLLDKKRKIQTSFLYKSLCENDFDFNELKKHKILDNILRNLNIEKIQPIIKTNNYILQKDQIVNEIVNILLNRLPSKIIPAFLSLKKNIENIDIEFKKESLLSHTINNIINNIDFVCEKYYLQIQKLIYKYSLYRSQKFWNEQKNIIKFDWDCDTTTTTTTTKKNYNSWIFPVRDKMESLFKSLFKKIFLDNLKYHYILNLKNNTFTSVEKFENENIQFQSWLKVLEGDLKFQLLWFQKYFLKNLTNLPSVEEEFDSYLQNILPSKSQSHKFLYFSHEDDHYKYFIRKLPRIPKNLDYPILIVNTDEKEPYPYTVQNIHRMTKSKLKRIERVEEILSIFFKTYFSKSRSSNIENIENIENENFDYFYDLFYEKMSERLIQDFCDYDEINNNYIFQNERFENAIDDVFDILKDEDNDFCDKKNKKLHRFNKPLYQTFLVRKMSGYLYPDNTFAKTNPNLKKKNQITEIPIPNSNFDYLELTKRLQDNSPLPLLEQVSKTDQYKIFKYQRKLLTKGSSQFFELRENLNNYSWSIIFFFTSGWVFVNIFKNVYKKYAKEIVESCIDFLQRAGILDDVQWIKEELGMTPIDKGYRGIRNHGKKFQNIIGLDRNLQVSEMVWFLKTKKLIQSTDPFVHIFIFLSRNLWKTKMQLISKKTKSAQLPVDKPSDYFKPKGFLFTGPPGTGKTLLVQAIAGETGVPVVTQSGGLLQNPRLRGKGAKTLHKLFVRAREIAPCIIFIDEIDGIGARRQLLPLQIYVDIHGRYDPIEFLESSEAEASPSTFQTRIQRRFEFFDDHDPYWKEPEFTQTVQFNRVPIDVLQEMESSRGARNEQLSILTQLLIELDGALALDNILVIGATNRLEILDPALMRPGRLQGILKFNLPDYTARLNLFKLYTRSSKIGVDNISWDYFSKRTNGLSSADIASIVFASELTAVQQSKKHTFETLERGIDLITSFPSDPVMFRLKNIFIFLEKLTQDFFSKNIFYSLLLQRKQQSALKLESASRDKAALKRQRWRFSAPGSAKMSGGGQGRFSANSFNEISNILRNCYYNIGKMLILFCLQMPISYISLWERPKNFRFFFFTFNEFSEFDQKRFSRKDIEKRLLTFFGGKAAESLFIFLPFNKFSPEVYFKFDKTFISISNSLEQSNFGIETEIQTAQSLLKLMVEKWYFYVEKVATEKFHPILEDSNLAEYSETEKEILLAQALVDEMVIDLDMRNRLSKNEQKHSYKAWWMKKIATRLNYRENSYNFLQWSRIYLSDPENSAQNIEWVAPDEYFHTLLRTPPYCMPWTNFLENGRFAISNLLLLQSFNTVFKTLRQFAEFMDFLSDYFLRYECLREKEFKLKIYQFFVLFSDKNKK</sequence>
<evidence type="ECO:0000259" key="2">
    <source>
        <dbReference type="SMART" id="SM00382"/>
    </source>
</evidence>
<dbReference type="GO" id="GO:0005524">
    <property type="term" value="F:ATP binding"/>
    <property type="evidence" value="ECO:0007669"/>
    <property type="project" value="InterPro"/>
</dbReference>
<dbReference type="GO" id="GO:0004176">
    <property type="term" value="F:ATP-dependent peptidase activity"/>
    <property type="evidence" value="ECO:0007669"/>
    <property type="project" value="InterPro"/>
</dbReference>
<feature type="region of interest" description="Disordered" evidence="1">
    <location>
        <begin position="371"/>
        <end position="394"/>
    </location>
</feature>
<accession>A0A386AX28</accession>
<name>A0A386AX28_9CHLO</name>
<keyword evidence="3" id="KW-0131">Cell cycle</keyword>
<dbReference type="CDD" id="cd19481">
    <property type="entry name" value="RecA-like_protease"/>
    <property type="match status" value="1"/>
</dbReference>
<dbReference type="InterPro" id="IPR027417">
    <property type="entry name" value="P-loop_NTPase"/>
</dbReference>
<dbReference type="Gene3D" id="1.20.58.760">
    <property type="entry name" value="Peptidase M41"/>
    <property type="match status" value="1"/>
</dbReference>
<dbReference type="SUPFAM" id="SSF140990">
    <property type="entry name" value="FtsH protease domain-like"/>
    <property type="match status" value="1"/>
</dbReference>
<dbReference type="GO" id="GO:0004222">
    <property type="term" value="F:metalloendopeptidase activity"/>
    <property type="evidence" value="ECO:0007669"/>
    <property type="project" value="InterPro"/>
</dbReference>
<dbReference type="GO" id="GO:0016887">
    <property type="term" value="F:ATP hydrolysis activity"/>
    <property type="evidence" value="ECO:0007669"/>
    <property type="project" value="InterPro"/>
</dbReference>
<reference evidence="3" key="2">
    <citation type="journal article" date="2019" name="Mol. Phylogenet. Evol.">
        <title>Reassessment of the classification of bryopsidales (chlorophyta) based on chloroplast phylogenomic analyses.</title>
        <authorList>
            <person name="Cremen M.C."/>
            <person name="Leliaert F."/>
            <person name="West J."/>
            <person name="Lam D.W."/>
            <person name="Shimada S."/>
            <person name="Lopez-Bautista J.M."/>
            <person name="Verbruggen H."/>
        </authorList>
    </citation>
    <scope>NUCLEOTIDE SEQUENCE</scope>
</reference>
<keyword evidence="3" id="KW-0150">Chloroplast</keyword>
<dbReference type="PANTHER" id="PTHR23076">
    <property type="entry name" value="METALLOPROTEASE M41 FTSH"/>
    <property type="match status" value="1"/>
</dbReference>
<keyword evidence="3" id="KW-0934">Plastid</keyword>
<dbReference type="SUPFAM" id="SSF52540">
    <property type="entry name" value="P-loop containing nucleoside triphosphate hydrolases"/>
    <property type="match status" value="1"/>
</dbReference>
<proteinExistence type="predicted"/>
<gene>
    <name evidence="3" type="primary">ftsH</name>
</gene>